<keyword evidence="1" id="KW-0812">Transmembrane</keyword>
<accession>A0A2S0MXU6</accession>
<sequence>MKTETLRVDADTTLALRIYEPEGAVHASVVIGAAMGVRQDFYAAFAGWLAEQGFRVTTFDYRGHGDSLRGPMRAVRADLLDWVRDYEAVIACAKAAQPAQPLFLIGHSLGAQLPGLMRDTSAIDGMLGVAAGSGYWRDNAPRLRRVVHFFWWVLVPVATWLCGYFPGRRLRAIGDLPKGVIFQWRRWCLNPRYGMGAEGEKAQQSYAAVRFPMVAYSLADDELMTLQGIERLTGFYVQAPSRVETIAPHEVHAKRIGHFGFFRTAFQASLWPRAAAVLAAFGSAKVTGTTN</sequence>
<dbReference type="AlphaFoldDB" id="A0A2S0MXU6"/>
<dbReference type="EMBL" id="CP027669">
    <property type="protein sequence ID" value="AVO40708.1"/>
    <property type="molecule type" value="Genomic_DNA"/>
</dbReference>
<dbReference type="GO" id="GO:0016787">
    <property type="term" value="F:hydrolase activity"/>
    <property type="evidence" value="ECO:0007669"/>
    <property type="project" value="UniProtKB-KW"/>
</dbReference>
<dbReference type="OrthoDB" id="9785076at2"/>
<evidence type="ECO:0000313" key="3">
    <source>
        <dbReference type="EMBL" id="AVO40708.1"/>
    </source>
</evidence>
<evidence type="ECO:0000313" key="4">
    <source>
        <dbReference type="Proteomes" id="UP000239326"/>
    </source>
</evidence>
<dbReference type="KEGG" id="simp:C6571_04880"/>
<feature type="transmembrane region" description="Helical" evidence="1">
    <location>
        <begin position="149"/>
        <end position="167"/>
    </location>
</feature>
<dbReference type="InterPro" id="IPR029058">
    <property type="entry name" value="AB_hydrolase_fold"/>
</dbReference>
<organism evidence="3 4">
    <name type="scientific">Simplicispira suum</name>
    <dbReference type="NCBI Taxonomy" id="2109915"/>
    <lineage>
        <taxon>Bacteria</taxon>
        <taxon>Pseudomonadati</taxon>
        <taxon>Pseudomonadota</taxon>
        <taxon>Betaproteobacteria</taxon>
        <taxon>Burkholderiales</taxon>
        <taxon>Comamonadaceae</taxon>
        <taxon>Simplicispira</taxon>
    </lineage>
</organism>
<evidence type="ECO:0000259" key="2">
    <source>
        <dbReference type="Pfam" id="PF12146"/>
    </source>
</evidence>
<gene>
    <name evidence="3" type="ORF">C6571_04880</name>
</gene>
<dbReference type="Gene3D" id="3.40.50.1820">
    <property type="entry name" value="alpha/beta hydrolase"/>
    <property type="match status" value="1"/>
</dbReference>
<keyword evidence="1" id="KW-0472">Membrane</keyword>
<name>A0A2S0MXU6_9BURK</name>
<dbReference type="SUPFAM" id="SSF53474">
    <property type="entry name" value="alpha/beta-Hydrolases"/>
    <property type="match status" value="1"/>
</dbReference>
<dbReference type="Proteomes" id="UP000239326">
    <property type="component" value="Chromosome"/>
</dbReference>
<evidence type="ECO:0000256" key="1">
    <source>
        <dbReference type="SAM" id="Phobius"/>
    </source>
</evidence>
<keyword evidence="3" id="KW-0378">Hydrolase</keyword>
<keyword evidence="1" id="KW-1133">Transmembrane helix</keyword>
<dbReference type="InterPro" id="IPR022742">
    <property type="entry name" value="Hydrolase_4"/>
</dbReference>
<keyword evidence="4" id="KW-1185">Reference proteome</keyword>
<dbReference type="PIRSF" id="PIRSF037442">
    <property type="entry name" value="UCP037442_abhydr"/>
    <property type="match status" value="1"/>
</dbReference>
<dbReference type="InterPro" id="IPR017208">
    <property type="entry name" value="UCP037442_abhydr"/>
</dbReference>
<protein>
    <submittedName>
        <fullName evidence="3">Alpha/beta hydrolase</fullName>
    </submittedName>
</protein>
<feature type="domain" description="Serine aminopeptidase S33" evidence="2">
    <location>
        <begin position="25"/>
        <end position="158"/>
    </location>
</feature>
<proteinExistence type="predicted"/>
<reference evidence="3 4" key="1">
    <citation type="submission" date="2018-03" db="EMBL/GenBank/DDBJ databases">
        <title>Genome sequencing of Simplicispira sp.</title>
        <authorList>
            <person name="Kim S.-J."/>
            <person name="Heo J."/>
            <person name="Kwon S.-W."/>
        </authorList>
    </citation>
    <scope>NUCLEOTIDE SEQUENCE [LARGE SCALE GENOMIC DNA]</scope>
    <source>
        <strain evidence="3 4">SC1-8</strain>
    </source>
</reference>
<dbReference type="RefSeq" id="WP_106445699.1">
    <property type="nucleotide sequence ID" value="NZ_CP027669.1"/>
</dbReference>
<dbReference type="Pfam" id="PF12146">
    <property type="entry name" value="Hydrolase_4"/>
    <property type="match status" value="1"/>
</dbReference>